<dbReference type="Proteomes" id="UP000774804">
    <property type="component" value="Unassembled WGS sequence"/>
</dbReference>
<organism evidence="1 2">
    <name type="scientific">Phytophthora cactorum</name>
    <dbReference type="NCBI Taxonomy" id="29920"/>
    <lineage>
        <taxon>Eukaryota</taxon>
        <taxon>Sar</taxon>
        <taxon>Stramenopiles</taxon>
        <taxon>Oomycota</taxon>
        <taxon>Peronosporomycetes</taxon>
        <taxon>Peronosporales</taxon>
        <taxon>Peronosporaceae</taxon>
        <taxon>Phytophthora</taxon>
    </lineage>
</organism>
<gene>
    <name evidence="1" type="ORF">PC115_g22996</name>
</gene>
<evidence type="ECO:0000313" key="2">
    <source>
        <dbReference type="Proteomes" id="UP000774804"/>
    </source>
</evidence>
<comment type="caution">
    <text evidence="1">The sequence shown here is derived from an EMBL/GenBank/DDBJ whole genome shotgun (WGS) entry which is preliminary data.</text>
</comment>
<dbReference type="EMBL" id="RCMI01002106">
    <property type="protein sequence ID" value="KAG2878690.1"/>
    <property type="molecule type" value="Genomic_DNA"/>
</dbReference>
<accession>A0A8T1AG08</accession>
<reference evidence="1" key="1">
    <citation type="submission" date="2018-10" db="EMBL/GenBank/DDBJ databases">
        <title>Effector identification in a new, highly contiguous assembly of the strawberry crown rot pathogen Phytophthora cactorum.</title>
        <authorList>
            <person name="Armitage A.D."/>
            <person name="Nellist C.F."/>
            <person name="Bates H."/>
            <person name="Vickerstaff R.J."/>
            <person name="Harrison R.J."/>
        </authorList>
    </citation>
    <scope>NUCLEOTIDE SEQUENCE</scope>
    <source>
        <strain evidence="1">4032</strain>
    </source>
</reference>
<proteinExistence type="predicted"/>
<sequence>QDANQGSTCAAPSSRLRGASLSLAMLGNIRVGPYLAAIASS</sequence>
<protein>
    <submittedName>
        <fullName evidence="1">Uncharacterized protein</fullName>
    </submittedName>
</protein>
<evidence type="ECO:0000313" key="1">
    <source>
        <dbReference type="EMBL" id="KAG2878690.1"/>
    </source>
</evidence>
<dbReference type="AlphaFoldDB" id="A0A8T1AG08"/>
<feature type="non-terminal residue" evidence="1">
    <location>
        <position position="1"/>
    </location>
</feature>
<name>A0A8T1AG08_9STRA</name>